<feature type="transmembrane region" description="Helical" evidence="1">
    <location>
        <begin position="12"/>
        <end position="37"/>
    </location>
</feature>
<keyword evidence="1" id="KW-0812">Transmembrane</keyword>
<dbReference type="AlphaFoldDB" id="A0A238VF38"/>
<dbReference type="RefSeq" id="WP_141135066.1">
    <property type="nucleotide sequence ID" value="NZ_FZNN01000002.1"/>
</dbReference>
<name>A0A238VF38_9RHOB</name>
<reference evidence="2 3" key="1">
    <citation type="submission" date="2017-06" db="EMBL/GenBank/DDBJ databases">
        <authorList>
            <person name="Kim H.J."/>
            <person name="Triplett B.A."/>
        </authorList>
    </citation>
    <scope>NUCLEOTIDE SEQUENCE [LARGE SCALE GENOMIC DNA]</scope>
    <source>
        <strain evidence="2 3">DSM 29052</strain>
    </source>
</reference>
<gene>
    <name evidence="2" type="ORF">SAMN06265370_10257</name>
</gene>
<dbReference type="Proteomes" id="UP000198417">
    <property type="component" value="Unassembled WGS sequence"/>
</dbReference>
<dbReference type="PROSITE" id="PS51257">
    <property type="entry name" value="PROKAR_LIPOPROTEIN"/>
    <property type="match status" value="1"/>
</dbReference>
<feature type="transmembrane region" description="Helical" evidence="1">
    <location>
        <begin position="43"/>
        <end position="64"/>
    </location>
</feature>
<sequence length="70" mass="7430">MRPQTGLPQRWPVLLYGMDPITLTFYATVCACLSAVAPRVPRLPVRLAIGALVGLVAATLLPFLRAAAGI</sequence>
<evidence type="ECO:0000313" key="3">
    <source>
        <dbReference type="Proteomes" id="UP000198417"/>
    </source>
</evidence>
<protein>
    <submittedName>
        <fullName evidence="2">Uncharacterized protein</fullName>
    </submittedName>
</protein>
<keyword evidence="3" id="KW-1185">Reference proteome</keyword>
<keyword evidence="1" id="KW-1133">Transmembrane helix</keyword>
<evidence type="ECO:0000313" key="2">
    <source>
        <dbReference type="EMBL" id="SNR32831.1"/>
    </source>
</evidence>
<evidence type="ECO:0000256" key="1">
    <source>
        <dbReference type="SAM" id="Phobius"/>
    </source>
</evidence>
<organism evidence="2 3">
    <name type="scientific">Puniceibacterium sediminis</name>
    <dbReference type="NCBI Taxonomy" id="1608407"/>
    <lineage>
        <taxon>Bacteria</taxon>
        <taxon>Pseudomonadati</taxon>
        <taxon>Pseudomonadota</taxon>
        <taxon>Alphaproteobacteria</taxon>
        <taxon>Rhodobacterales</taxon>
        <taxon>Paracoccaceae</taxon>
        <taxon>Puniceibacterium</taxon>
    </lineage>
</organism>
<proteinExistence type="predicted"/>
<dbReference type="EMBL" id="FZNN01000002">
    <property type="protein sequence ID" value="SNR32831.1"/>
    <property type="molecule type" value="Genomic_DNA"/>
</dbReference>
<accession>A0A238VF38</accession>
<keyword evidence="1" id="KW-0472">Membrane</keyword>